<evidence type="ECO:0000313" key="3">
    <source>
        <dbReference type="EMBL" id="OEU21773.1"/>
    </source>
</evidence>
<feature type="transmembrane region" description="Helical" evidence="2">
    <location>
        <begin position="165"/>
        <end position="187"/>
    </location>
</feature>
<keyword evidence="2" id="KW-0472">Membrane</keyword>
<feature type="transmembrane region" description="Helical" evidence="2">
    <location>
        <begin position="250"/>
        <end position="273"/>
    </location>
</feature>
<keyword evidence="2" id="KW-1133">Transmembrane helix</keyword>
<feature type="transmembrane region" description="Helical" evidence="2">
    <location>
        <begin position="220"/>
        <end position="244"/>
    </location>
</feature>
<keyword evidence="2" id="KW-0812">Transmembrane</keyword>
<evidence type="ECO:0000313" key="4">
    <source>
        <dbReference type="Proteomes" id="UP000095751"/>
    </source>
</evidence>
<proteinExistence type="predicted"/>
<name>A0A1E7FVA8_9STRA</name>
<reference evidence="3 4" key="1">
    <citation type="submission" date="2016-09" db="EMBL/GenBank/DDBJ databases">
        <title>Extensive genetic diversity and differential bi-allelic expression allows diatom success in the polar Southern Ocean.</title>
        <authorList>
            <consortium name="DOE Joint Genome Institute"/>
            <person name="Mock T."/>
            <person name="Otillar R.P."/>
            <person name="Strauss J."/>
            <person name="Dupont C."/>
            <person name="Frickenhaus S."/>
            <person name="Maumus F."/>
            <person name="Mcmullan M."/>
            <person name="Sanges R."/>
            <person name="Schmutz J."/>
            <person name="Toseland A."/>
            <person name="Valas R."/>
            <person name="Veluchamy A."/>
            <person name="Ward B.J."/>
            <person name="Allen A."/>
            <person name="Barry K."/>
            <person name="Falciatore A."/>
            <person name="Ferrante M."/>
            <person name="Fortunato A.E."/>
            <person name="Gloeckner G."/>
            <person name="Gruber A."/>
            <person name="Hipkin R."/>
            <person name="Janech M."/>
            <person name="Kroth P."/>
            <person name="Leese F."/>
            <person name="Lindquist E."/>
            <person name="Lyon B.R."/>
            <person name="Martin J."/>
            <person name="Mayer C."/>
            <person name="Parker M."/>
            <person name="Quesneville H."/>
            <person name="Raymond J."/>
            <person name="Uhlig C."/>
            <person name="Valentin K.U."/>
            <person name="Worden A.Z."/>
            <person name="Armbrust E.V."/>
            <person name="Bowler C."/>
            <person name="Green B."/>
            <person name="Moulton V."/>
            <person name="Van Oosterhout C."/>
            <person name="Grigoriev I."/>
        </authorList>
    </citation>
    <scope>NUCLEOTIDE SEQUENCE [LARGE SCALE GENOMIC DNA]</scope>
    <source>
        <strain evidence="3 4">CCMP1102</strain>
    </source>
</reference>
<dbReference type="Proteomes" id="UP000095751">
    <property type="component" value="Unassembled WGS sequence"/>
</dbReference>
<feature type="transmembrane region" description="Helical" evidence="2">
    <location>
        <begin position="193"/>
        <end position="213"/>
    </location>
</feature>
<dbReference type="EMBL" id="KV784353">
    <property type="protein sequence ID" value="OEU21773.1"/>
    <property type="molecule type" value="Genomic_DNA"/>
</dbReference>
<feature type="transmembrane region" description="Helical" evidence="2">
    <location>
        <begin position="42"/>
        <end position="64"/>
    </location>
</feature>
<dbReference type="InParanoid" id="A0A1E7FVA8"/>
<organism evidence="3 4">
    <name type="scientific">Fragilariopsis cylindrus CCMP1102</name>
    <dbReference type="NCBI Taxonomy" id="635003"/>
    <lineage>
        <taxon>Eukaryota</taxon>
        <taxon>Sar</taxon>
        <taxon>Stramenopiles</taxon>
        <taxon>Ochrophyta</taxon>
        <taxon>Bacillariophyta</taxon>
        <taxon>Bacillariophyceae</taxon>
        <taxon>Bacillariophycidae</taxon>
        <taxon>Bacillariales</taxon>
        <taxon>Bacillariaceae</taxon>
        <taxon>Fragilariopsis</taxon>
    </lineage>
</organism>
<protein>
    <submittedName>
        <fullName evidence="3">Uncharacterized protein</fullName>
    </submittedName>
</protein>
<feature type="region of interest" description="Disordered" evidence="1">
    <location>
        <begin position="279"/>
        <end position="335"/>
    </location>
</feature>
<feature type="transmembrane region" description="Helical" evidence="2">
    <location>
        <begin position="76"/>
        <end position="95"/>
    </location>
</feature>
<feature type="compositionally biased region" description="Acidic residues" evidence="1">
    <location>
        <begin position="279"/>
        <end position="291"/>
    </location>
</feature>
<dbReference type="AlphaFoldDB" id="A0A1E7FVA8"/>
<keyword evidence="4" id="KW-1185">Reference proteome</keyword>
<accession>A0A1E7FVA8</accession>
<evidence type="ECO:0000256" key="1">
    <source>
        <dbReference type="SAM" id="MobiDB-lite"/>
    </source>
</evidence>
<evidence type="ECO:0000256" key="2">
    <source>
        <dbReference type="SAM" id="Phobius"/>
    </source>
</evidence>
<gene>
    <name evidence="3" type="ORF">FRACYDRAFT_231919</name>
</gene>
<dbReference type="KEGG" id="fcy:FRACYDRAFT_231919"/>
<feature type="transmembrane region" description="Helical" evidence="2">
    <location>
        <begin position="115"/>
        <end position="132"/>
    </location>
</feature>
<sequence length="335" mass="36536">MGGYHAHTDDSENISSMTSFSNSTLTGDDDFVSVPLTDVQRIAVVVVHFLTFAVGAISIGAFLYKYDTLRKRIWCPYLLLMGLVFFQIAGAFEIGNHYYEGNWELAGFPSDLINGNFYFFNFGATYLNALGLRKKGVPIFRRPILCCGGGGGNNKSTVVAGLLDVLAMIFDLILVVGFFITAPAYAVLGRADAVGILSGFAALGGFATLFRLWRNLGPNCGTLFGGLGWWIMVVCGIVLTSVYMSTGYEWLHALLGSFFVFCLIPMTVGILCATEEQVNDNDDGDNEENQDENNGLVKDDNDDVEAACPMEESTDKNLDIDNESNSEENKELKIG</sequence>